<dbReference type="InterPro" id="IPR021491">
    <property type="entry name" value="DUF3145"/>
</dbReference>
<dbReference type="Pfam" id="PF11343">
    <property type="entry name" value="DUF3145"/>
    <property type="match status" value="1"/>
</dbReference>
<proteinExistence type="predicted"/>
<dbReference type="RefSeq" id="WP_345478201.1">
    <property type="nucleotide sequence ID" value="NZ_BAABLW010000007.1"/>
</dbReference>
<keyword evidence="2" id="KW-1185">Reference proteome</keyword>
<evidence type="ECO:0000313" key="1">
    <source>
        <dbReference type="EMBL" id="GAA4925382.1"/>
    </source>
</evidence>
<protein>
    <submittedName>
        <fullName evidence="1">DUF3145 domain-containing protein</fullName>
    </submittedName>
</protein>
<sequence length="173" mass="18976">MSEYTLVNEHGARGVLHIHSAPAALCPHIEWAVASLINARVDFSWSPQPAEPGSYRAELSWTGSQGLGAKLTSTLRSLSHLRFEVTEEASPGCDGSRWSHTPELGIFHATIDTHGNIMVSEDRIRYAYELGAGDPSIVYQELSLALGEAWDEELEPFRHAAEGAPVRWLSRVG</sequence>
<dbReference type="Proteomes" id="UP001500368">
    <property type="component" value="Unassembled WGS sequence"/>
</dbReference>
<organism evidence="1 2">
    <name type="scientific">Nesterenkonia rhizosphaerae</name>
    <dbReference type="NCBI Taxonomy" id="1348272"/>
    <lineage>
        <taxon>Bacteria</taxon>
        <taxon>Bacillati</taxon>
        <taxon>Actinomycetota</taxon>
        <taxon>Actinomycetes</taxon>
        <taxon>Micrococcales</taxon>
        <taxon>Micrococcaceae</taxon>
        <taxon>Nesterenkonia</taxon>
    </lineage>
</organism>
<gene>
    <name evidence="1" type="ORF">GCM10025790_23540</name>
</gene>
<name>A0ABP9G0Y7_9MICC</name>
<accession>A0ABP9G0Y7</accession>
<reference evidence="2" key="1">
    <citation type="journal article" date="2019" name="Int. J. Syst. Evol. Microbiol.">
        <title>The Global Catalogue of Microorganisms (GCM) 10K type strain sequencing project: providing services to taxonomists for standard genome sequencing and annotation.</title>
        <authorList>
            <consortium name="The Broad Institute Genomics Platform"/>
            <consortium name="The Broad Institute Genome Sequencing Center for Infectious Disease"/>
            <person name="Wu L."/>
            <person name="Ma J."/>
        </authorList>
    </citation>
    <scope>NUCLEOTIDE SEQUENCE [LARGE SCALE GENOMIC DNA]</scope>
    <source>
        <strain evidence="2">JCM 19129</strain>
    </source>
</reference>
<dbReference type="EMBL" id="BAABLW010000007">
    <property type="protein sequence ID" value="GAA4925382.1"/>
    <property type="molecule type" value="Genomic_DNA"/>
</dbReference>
<evidence type="ECO:0000313" key="2">
    <source>
        <dbReference type="Proteomes" id="UP001500368"/>
    </source>
</evidence>
<comment type="caution">
    <text evidence="1">The sequence shown here is derived from an EMBL/GenBank/DDBJ whole genome shotgun (WGS) entry which is preliminary data.</text>
</comment>